<evidence type="ECO:0000313" key="2">
    <source>
        <dbReference type="EMBL" id="KAF2799639.1"/>
    </source>
</evidence>
<dbReference type="PANTHER" id="PTHR42951:SF20">
    <property type="entry name" value="BETA LACTAMASE"/>
    <property type="match status" value="1"/>
</dbReference>
<reference evidence="2" key="1">
    <citation type="journal article" date="2020" name="Stud. Mycol.">
        <title>101 Dothideomycetes genomes: a test case for predicting lifestyles and emergence of pathogens.</title>
        <authorList>
            <person name="Haridas S."/>
            <person name="Albert R."/>
            <person name="Binder M."/>
            <person name="Bloem J."/>
            <person name="Labutti K."/>
            <person name="Salamov A."/>
            <person name="Andreopoulos B."/>
            <person name="Baker S."/>
            <person name="Barry K."/>
            <person name="Bills G."/>
            <person name="Bluhm B."/>
            <person name="Cannon C."/>
            <person name="Castanera R."/>
            <person name="Culley D."/>
            <person name="Daum C."/>
            <person name="Ezra D."/>
            <person name="Gonzalez J."/>
            <person name="Henrissat B."/>
            <person name="Kuo A."/>
            <person name="Liang C."/>
            <person name="Lipzen A."/>
            <person name="Lutzoni F."/>
            <person name="Magnuson J."/>
            <person name="Mondo S."/>
            <person name="Nolan M."/>
            <person name="Ohm R."/>
            <person name="Pangilinan J."/>
            <person name="Park H.-J."/>
            <person name="Ramirez L."/>
            <person name="Alfaro M."/>
            <person name="Sun H."/>
            <person name="Tritt A."/>
            <person name="Yoshinaga Y."/>
            <person name="Zwiers L.-H."/>
            <person name="Turgeon B."/>
            <person name="Goodwin S."/>
            <person name="Spatafora J."/>
            <person name="Crous P."/>
            <person name="Grigoriev I."/>
        </authorList>
    </citation>
    <scope>NUCLEOTIDE SEQUENCE</scope>
    <source>
        <strain evidence="2">CBS 109.77</strain>
    </source>
</reference>
<dbReference type="Gene3D" id="3.60.15.10">
    <property type="entry name" value="Ribonuclease Z/Hydroxyacylglutathione hydrolase-like"/>
    <property type="match status" value="1"/>
</dbReference>
<proteinExistence type="predicted"/>
<dbReference type="AlphaFoldDB" id="A0A6A6XTA4"/>
<dbReference type="SUPFAM" id="SSF56281">
    <property type="entry name" value="Metallo-hydrolase/oxidoreductase"/>
    <property type="match status" value="1"/>
</dbReference>
<evidence type="ECO:0000259" key="1">
    <source>
        <dbReference type="SMART" id="SM00849"/>
    </source>
</evidence>
<gene>
    <name evidence="2" type="ORF">K505DRAFT_413556</name>
</gene>
<organism evidence="2 3">
    <name type="scientific">Melanomma pulvis-pyrius CBS 109.77</name>
    <dbReference type="NCBI Taxonomy" id="1314802"/>
    <lineage>
        <taxon>Eukaryota</taxon>
        <taxon>Fungi</taxon>
        <taxon>Dikarya</taxon>
        <taxon>Ascomycota</taxon>
        <taxon>Pezizomycotina</taxon>
        <taxon>Dothideomycetes</taxon>
        <taxon>Pleosporomycetidae</taxon>
        <taxon>Pleosporales</taxon>
        <taxon>Melanommataceae</taxon>
        <taxon>Melanomma</taxon>
    </lineage>
</organism>
<keyword evidence="3" id="KW-1185">Reference proteome</keyword>
<feature type="domain" description="Metallo-beta-lactamase" evidence="1">
    <location>
        <begin position="65"/>
        <end position="237"/>
    </location>
</feature>
<dbReference type="Pfam" id="PF00753">
    <property type="entry name" value="Lactamase_B"/>
    <property type="match status" value="1"/>
</dbReference>
<dbReference type="InterPro" id="IPR050855">
    <property type="entry name" value="NDM-1-like"/>
</dbReference>
<dbReference type="PANTHER" id="PTHR42951">
    <property type="entry name" value="METALLO-BETA-LACTAMASE DOMAIN-CONTAINING"/>
    <property type="match status" value="1"/>
</dbReference>
<dbReference type="Proteomes" id="UP000799757">
    <property type="component" value="Unassembled WGS sequence"/>
</dbReference>
<name>A0A6A6XTA4_9PLEO</name>
<evidence type="ECO:0000313" key="3">
    <source>
        <dbReference type="Proteomes" id="UP000799757"/>
    </source>
</evidence>
<dbReference type="InterPro" id="IPR036866">
    <property type="entry name" value="RibonucZ/Hydroxyglut_hydro"/>
</dbReference>
<sequence length="340" mass="38154">MCQDHYSVDNCGNVSTVNATYIEPSAKTLLMTGQKIIDIFTQNVTKPYILQRLTERCYFFGGGFYTTLFYVGDEGVLLFDPVENQGTNILKAIKEVTPLPVTAIVYSHNHADHICSTPDILKETSNDVRIIASEATITKMKLLDCKFPTPTEVVQWPTGALKFESVTVQLYGFEHAAHTDDASAWLLVEEEVCHCPDLINGDQPPFWRFGTAENYVYFQRNVEELGKLAWKHATLGHGNVGSKEDVKFVLEFLADLDAAVKQAMGAVSFAVVGNMSKYTNHAALMMTWQKAIRDNVMEVLRPKYGKTYGFEVSTPANIEMVILRMLIISTELQDIKPQYI</sequence>
<accession>A0A6A6XTA4</accession>
<dbReference type="EMBL" id="MU001761">
    <property type="protein sequence ID" value="KAF2799639.1"/>
    <property type="molecule type" value="Genomic_DNA"/>
</dbReference>
<dbReference type="SMART" id="SM00849">
    <property type="entry name" value="Lactamase_B"/>
    <property type="match status" value="1"/>
</dbReference>
<dbReference type="InterPro" id="IPR001279">
    <property type="entry name" value="Metallo-B-lactamas"/>
</dbReference>
<dbReference type="OrthoDB" id="449487at2759"/>
<protein>
    <submittedName>
        <fullName evidence="2">Metallo-beta-lactamase domain protein</fullName>
    </submittedName>
</protein>